<proteinExistence type="predicted"/>
<name>A0A9W6RAR6_9ACTN</name>
<feature type="domain" description="Aminoglycoside phosphotransferase" evidence="1">
    <location>
        <begin position="54"/>
        <end position="253"/>
    </location>
</feature>
<organism evidence="2 3">
    <name type="scientific">Actinoallomurus iriomotensis</name>
    <dbReference type="NCBI Taxonomy" id="478107"/>
    <lineage>
        <taxon>Bacteria</taxon>
        <taxon>Bacillati</taxon>
        <taxon>Actinomycetota</taxon>
        <taxon>Actinomycetes</taxon>
        <taxon>Streptosporangiales</taxon>
        <taxon>Thermomonosporaceae</taxon>
        <taxon>Actinoallomurus</taxon>
    </lineage>
</organism>
<dbReference type="EMBL" id="BSTJ01000001">
    <property type="protein sequence ID" value="GLY72378.1"/>
    <property type="molecule type" value="Genomic_DNA"/>
</dbReference>
<protein>
    <recommendedName>
        <fullName evidence="1">Aminoglycoside phosphotransferase domain-containing protein</fullName>
    </recommendedName>
</protein>
<dbReference type="AlphaFoldDB" id="A0A9W6RAR6"/>
<dbReference type="Proteomes" id="UP001165135">
    <property type="component" value="Unassembled WGS sequence"/>
</dbReference>
<dbReference type="Gene3D" id="3.90.1200.10">
    <property type="match status" value="1"/>
</dbReference>
<accession>A0A9W6RAR6</accession>
<evidence type="ECO:0000313" key="3">
    <source>
        <dbReference type="Proteomes" id="UP001165135"/>
    </source>
</evidence>
<dbReference type="InterPro" id="IPR011009">
    <property type="entry name" value="Kinase-like_dom_sf"/>
</dbReference>
<evidence type="ECO:0000313" key="2">
    <source>
        <dbReference type="EMBL" id="GLY72378.1"/>
    </source>
</evidence>
<comment type="caution">
    <text evidence="2">The sequence shown here is derived from an EMBL/GenBank/DDBJ whole genome shotgun (WGS) entry which is preliminary data.</text>
</comment>
<dbReference type="SUPFAM" id="SSF56112">
    <property type="entry name" value="Protein kinase-like (PK-like)"/>
    <property type="match status" value="1"/>
</dbReference>
<dbReference type="Gene3D" id="3.30.200.20">
    <property type="entry name" value="Phosphorylase Kinase, domain 1"/>
    <property type="match status" value="1"/>
</dbReference>
<sequence length="314" mass="33621">MASPPPAAGPRPAWADLPAYVRSVVEERAGAVVVRAADQRGGFSPGVAARLLLEDGRRLFVKAVASSINPVSPDLHRGEVRTLAALPAAVPAPRLRWSHDDGDWVVLGIEDVDGCTPALPWRRAELDRVVAAVAAMARALTPAPDGFPRVVEKMDAAFTGWRTLAADPPPDLGPWESRRLDRLAALEESWSGYADGDTLLHFDLRADNVLLDRSGGVHVVDWAHACRGAPWVDLALLLVEVDDPAADEILADAGAPREGVDALLCAFAGFLADHCRRPAPPGLPTIRAYQRAYAESATGWLARRWDSGSVWALG</sequence>
<dbReference type="Pfam" id="PF01636">
    <property type="entry name" value="APH"/>
    <property type="match status" value="1"/>
</dbReference>
<evidence type="ECO:0000259" key="1">
    <source>
        <dbReference type="Pfam" id="PF01636"/>
    </source>
</evidence>
<dbReference type="InterPro" id="IPR002575">
    <property type="entry name" value="Aminoglycoside_PTrfase"/>
</dbReference>
<gene>
    <name evidence="2" type="ORF">Airi01_006450</name>
</gene>
<reference evidence="2" key="1">
    <citation type="submission" date="2023-03" db="EMBL/GenBank/DDBJ databases">
        <title>Actinoallomurus iriomotensis NBRC 103681.</title>
        <authorList>
            <person name="Ichikawa N."/>
            <person name="Sato H."/>
            <person name="Tonouchi N."/>
        </authorList>
    </citation>
    <scope>NUCLEOTIDE SEQUENCE</scope>
    <source>
        <strain evidence="2">NBRC 103681</strain>
    </source>
</reference>
<dbReference type="RefSeq" id="WP_285617410.1">
    <property type="nucleotide sequence ID" value="NZ_BSTJ01000001.1"/>
</dbReference>